<keyword evidence="1" id="KW-0472">Membrane</keyword>
<keyword evidence="1" id="KW-1133">Transmembrane helix</keyword>
<evidence type="ECO:0000313" key="3">
    <source>
        <dbReference type="Proteomes" id="UP000078200"/>
    </source>
</evidence>
<reference evidence="2" key="1">
    <citation type="submission" date="2020-05" db="UniProtKB">
        <authorList>
            <consortium name="EnsemblMetazoa"/>
        </authorList>
    </citation>
    <scope>IDENTIFICATION</scope>
    <source>
        <strain evidence="2">TTRI</strain>
    </source>
</reference>
<proteinExistence type="predicted"/>
<accession>A0A1A9UG57</accession>
<organism evidence="2 3">
    <name type="scientific">Glossina austeni</name>
    <name type="common">Savannah tsetse fly</name>
    <dbReference type="NCBI Taxonomy" id="7395"/>
    <lineage>
        <taxon>Eukaryota</taxon>
        <taxon>Metazoa</taxon>
        <taxon>Ecdysozoa</taxon>
        <taxon>Arthropoda</taxon>
        <taxon>Hexapoda</taxon>
        <taxon>Insecta</taxon>
        <taxon>Pterygota</taxon>
        <taxon>Neoptera</taxon>
        <taxon>Endopterygota</taxon>
        <taxon>Diptera</taxon>
        <taxon>Brachycera</taxon>
        <taxon>Muscomorpha</taxon>
        <taxon>Hippoboscoidea</taxon>
        <taxon>Glossinidae</taxon>
        <taxon>Glossina</taxon>
    </lineage>
</organism>
<keyword evidence="3" id="KW-1185">Reference proteome</keyword>
<dbReference type="EnsemblMetazoa" id="GAUT003762-RA">
    <property type="protein sequence ID" value="GAUT003762-PA"/>
    <property type="gene ID" value="GAUT003762"/>
</dbReference>
<dbReference type="VEuPathDB" id="VectorBase:GAUT003762"/>
<evidence type="ECO:0000313" key="2">
    <source>
        <dbReference type="EnsemblMetazoa" id="GAUT003762-PA"/>
    </source>
</evidence>
<dbReference type="Proteomes" id="UP000078200">
    <property type="component" value="Unassembled WGS sequence"/>
</dbReference>
<feature type="transmembrane region" description="Helical" evidence="1">
    <location>
        <begin position="20"/>
        <end position="39"/>
    </location>
</feature>
<protein>
    <submittedName>
        <fullName evidence="2">Uncharacterized protein</fullName>
    </submittedName>
</protein>
<keyword evidence="1" id="KW-0812">Transmembrane</keyword>
<evidence type="ECO:0000256" key="1">
    <source>
        <dbReference type="SAM" id="Phobius"/>
    </source>
</evidence>
<name>A0A1A9UG57_GLOAU</name>
<sequence>MDTSYLYSNLLWLNNFTSFVRVALAVKLPLLTFAFYIYIINHWIYLMRIALTHHQIILASTNNNNNHNNNERTCIFLWTLELRMTERHNEKGEGTKQRVTVKLADNLYI</sequence>
<dbReference type="AlphaFoldDB" id="A0A1A9UG57"/>